<dbReference type="AlphaFoldDB" id="A0A2M4CDW8"/>
<name>A0A2M4CDW8_9DIPT</name>
<organism evidence="1">
    <name type="scientific">Anopheles marajoara</name>
    <dbReference type="NCBI Taxonomy" id="58244"/>
    <lineage>
        <taxon>Eukaryota</taxon>
        <taxon>Metazoa</taxon>
        <taxon>Ecdysozoa</taxon>
        <taxon>Arthropoda</taxon>
        <taxon>Hexapoda</taxon>
        <taxon>Insecta</taxon>
        <taxon>Pterygota</taxon>
        <taxon>Neoptera</taxon>
        <taxon>Endopterygota</taxon>
        <taxon>Diptera</taxon>
        <taxon>Nematocera</taxon>
        <taxon>Culicoidea</taxon>
        <taxon>Culicidae</taxon>
        <taxon>Anophelinae</taxon>
        <taxon>Anopheles</taxon>
    </lineage>
</organism>
<dbReference type="EMBL" id="GGFJ01013987">
    <property type="protein sequence ID" value="MBW63128.1"/>
    <property type="molecule type" value="Transcribed_RNA"/>
</dbReference>
<protein>
    <submittedName>
        <fullName evidence="1">Putative secreted protein</fullName>
    </submittedName>
</protein>
<reference evidence="1" key="1">
    <citation type="submission" date="2018-01" db="EMBL/GenBank/DDBJ databases">
        <title>An insight into the sialome of Amazonian anophelines.</title>
        <authorList>
            <person name="Ribeiro J.M."/>
            <person name="Scarpassa V."/>
            <person name="Calvo E."/>
        </authorList>
    </citation>
    <scope>NUCLEOTIDE SEQUENCE</scope>
    <source>
        <tissue evidence="1">Salivary glands</tissue>
    </source>
</reference>
<evidence type="ECO:0000313" key="1">
    <source>
        <dbReference type="EMBL" id="MBW63128.1"/>
    </source>
</evidence>
<sequence>MLFGTQRWLIEITIYVLVSAKRNEFVLVEPISSCTLLLHTDRNRVTKPSSTQQQLLLLLFVPYRAYYGQRTFRVL</sequence>
<accession>A0A2M4CDW8</accession>
<proteinExistence type="predicted"/>